<dbReference type="InterPro" id="IPR009057">
    <property type="entry name" value="Homeodomain-like_sf"/>
</dbReference>
<dbReference type="Proteomes" id="UP000051006">
    <property type="component" value="Unassembled WGS sequence"/>
</dbReference>
<dbReference type="PANTHER" id="PTHR30514">
    <property type="entry name" value="GLUCOKINASE"/>
    <property type="match status" value="1"/>
</dbReference>
<dbReference type="InterPro" id="IPR046348">
    <property type="entry name" value="SIS_dom_sf"/>
</dbReference>
<evidence type="ECO:0000259" key="5">
    <source>
        <dbReference type="PROSITE" id="PS51464"/>
    </source>
</evidence>
<dbReference type="SUPFAM" id="SSF53697">
    <property type="entry name" value="SIS domain"/>
    <property type="match status" value="1"/>
</dbReference>
<keyword evidence="2" id="KW-0238">DNA-binding</keyword>
<sequence length="291" mass="33379">MSLKFEIEKMISNSNNSRKIIGQFVLNNRKNIAALTVDEIAMKTFTSKATVVRFAHALGFEGWREFINKYSDEILYEDNISQNIDVNYPFNPSDSTLNIINQIQSLHIESVKDTVRFLDVKNLEKIVRLLKESNKIVIFASNPNNFIAKNFQRKMLSIGRHIEIAEDGEMGLMAGSLSKSDCAIVISYSGSIKSSSVNHINLFSISKTPIVAITSNSDSYLSKRANYIINMTSHERIYTKIENFSTEISIIYILNLLFSLYFQIDYEKNKQYRLNSGRLLEKERINDNLEK</sequence>
<feature type="domain" description="HTH rpiR-type" evidence="4">
    <location>
        <begin position="1"/>
        <end position="77"/>
    </location>
</feature>
<proteinExistence type="predicted"/>
<dbReference type="GO" id="GO:1901135">
    <property type="term" value="P:carbohydrate derivative metabolic process"/>
    <property type="evidence" value="ECO:0007669"/>
    <property type="project" value="InterPro"/>
</dbReference>
<keyword evidence="7" id="KW-1185">Reference proteome</keyword>
<evidence type="ECO:0000313" key="7">
    <source>
        <dbReference type="Proteomes" id="UP000051006"/>
    </source>
</evidence>
<evidence type="ECO:0000256" key="3">
    <source>
        <dbReference type="ARBA" id="ARBA00023163"/>
    </source>
</evidence>
<dbReference type="GO" id="GO:0097367">
    <property type="term" value="F:carbohydrate derivative binding"/>
    <property type="evidence" value="ECO:0007669"/>
    <property type="project" value="InterPro"/>
</dbReference>
<dbReference type="PANTHER" id="PTHR30514:SF10">
    <property type="entry name" value="MURR_RPIR FAMILY TRANSCRIPTIONAL REGULATOR"/>
    <property type="match status" value="1"/>
</dbReference>
<dbReference type="EMBL" id="JQCF01000002">
    <property type="protein sequence ID" value="KRO00546.1"/>
    <property type="molecule type" value="Genomic_DNA"/>
</dbReference>
<keyword evidence="3" id="KW-0804">Transcription</keyword>
<organism evidence="6 7">
    <name type="scientific">Companilactobacillus kimchiensis</name>
    <dbReference type="NCBI Taxonomy" id="993692"/>
    <lineage>
        <taxon>Bacteria</taxon>
        <taxon>Bacillati</taxon>
        <taxon>Bacillota</taxon>
        <taxon>Bacilli</taxon>
        <taxon>Lactobacillales</taxon>
        <taxon>Lactobacillaceae</taxon>
        <taxon>Companilactobacillus</taxon>
    </lineage>
</organism>
<evidence type="ECO:0000313" key="6">
    <source>
        <dbReference type="EMBL" id="KRO00546.1"/>
    </source>
</evidence>
<comment type="caution">
    <text evidence="6">The sequence shown here is derived from an EMBL/GenBank/DDBJ whole genome shotgun (WGS) entry which is preliminary data.</text>
</comment>
<evidence type="ECO:0000259" key="4">
    <source>
        <dbReference type="PROSITE" id="PS51071"/>
    </source>
</evidence>
<evidence type="ECO:0000256" key="1">
    <source>
        <dbReference type="ARBA" id="ARBA00023015"/>
    </source>
</evidence>
<feature type="domain" description="SIS" evidence="5">
    <location>
        <begin position="126"/>
        <end position="267"/>
    </location>
</feature>
<dbReference type="Pfam" id="PF01380">
    <property type="entry name" value="SIS"/>
    <property type="match status" value="1"/>
</dbReference>
<dbReference type="PROSITE" id="PS51071">
    <property type="entry name" value="HTH_RPIR"/>
    <property type="match status" value="1"/>
</dbReference>
<dbReference type="GO" id="GO:0003677">
    <property type="term" value="F:DNA binding"/>
    <property type="evidence" value="ECO:0007669"/>
    <property type="project" value="UniProtKB-KW"/>
</dbReference>
<accession>A0A0R2LM64</accession>
<evidence type="ECO:0000256" key="2">
    <source>
        <dbReference type="ARBA" id="ARBA00023125"/>
    </source>
</evidence>
<gene>
    <name evidence="6" type="ORF">IV57_GL000982</name>
</gene>
<dbReference type="InterPro" id="IPR036388">
    <property type="entry name" value="WH-like_DNA-bd_sf"/>
</dbReference>
<reference evidence="6 7" key="1">
    <citation type="journal article" date="2015" name="Genome Announc.">
        <title>Expanding the biotechnology potential of lactobacilli through comparative genomics of 213 strains and associated genera.</title>
        <authorList>
            <person name="Sun Z."/>
            <person name="Harris H.M."/>
            <person name="McCann A."/>
            <person name="Guo C."/>
            <person name="Argimon S."/>
            <person name="Zhang W."/>
            <person name="Yang X."/>
            <person name="Jeffery I.B."/>
            <person name="Cooney J.C."/>
            <person name="Kagawa T.F."/>
            <person name="Liu W."/>
            <person name="Song Y."/>
            <person name="Salvetti E."/>
            <person name="Wrobel A."/>
            <person name="Rasinkangas P."/>
            <person name="Parkhill J."/>
            <person name="Rea M.C."/>
            <person name="O'Sullivan O."/>
            <person name="Ritari J."/>
            <person name="Douillard F.P."/>
            <person name="Paul Ross R."/>
            <person name="Yang R."/>
            <person name="Briner A.E."/>
            <person name="Felis G.E."/>
            <person name="de Vos W.M."/>
            <person name="Barrangou R."/>
            <person name="Klaenhammer T.R."/>
            <person name="Caufield P.W."/>
            <person name="Cui Y."/>
            <person name="Zhang H."/>
            <person name="O'Toole P.W."/>
        </authorList>
    </citation>
    <scope>NUCLEOTIDE SEQUENCE [LARGE SCALE GENOMIC DNA]</scope>
    <source>
        <strain evidence="6 7">DSM 24716</strain>
    </source>
</reference>
<dbReference type="InterPro" id="IPR000281">
    <property type="entry name" value="HTH_RpiR"/>
</dbReference>
<protein>
    <submittedName>
        <fullName evidence="6">RpiR family transcriptional regulator</fullName>
    </submittedName>
</protein>
<dbReference type="OrthoDB" id="3684496at2"/>
<dbReference type="PATRIC" id="fig|993692.3.peg.996"/>
<dbReference type="GO" id="GO:0003700">
    <property type="term" value="F:DNA-binding transcription factor activity"/>
    <property type="evidence" value="ECO:0007669"/>
    <property type="project" value="InterPro"/>
</dbReference>
<dbReference type="STRING" id="993692.IV57_GL000982"/>
<name>A0A0R2LM64_9LACO</name>
<dbReference type="CDD" id="cd05013">
    <property type="entry name" value="SIS_RpiR"/>
    <property type="match status" value="1"/>
</dbReference>
<dbReference type="InterPro" id="IPR001347">
    <property type="entry name" value="SIS_dom"/>
</dbReference>
<dbReference type="Pfam" id="PF01418">
    <property type="entry name" value="HTH_6"/>
    <property type="match status" value="1"/>
</dbReference>
<keyword evidence="1" id="KW-0805">Transcription regulation</keyword>
<dbReference type="Gene3D" id="3.40.50.10490">
    <property type="entry name" value="Glucose-6-phosphate isomerase like protein, domain 1"/>
    <property type="match status" value="1"/>
</dbReference>
<dbReference type="AlphaFoldDB" id="A0A0R2LM64"/>
<dbReference type="InterPro" id="IPR035472">
    <property type="entry name" value="RpiR-like_SIS"/>
</dbReference>
<dbReference type="Gene3D" id="1.10.10.10">
    <property type="entry name" value="Winged helix-like DNA-binding domain superfamily/Winged helix DNA-binding domain"/>
    <property type="match status" value="1"/>
</dbReference>
<dbReference type="InterPro" id="IPR047640">
    <property type="entry name" value="RpiR-like"/>
</dbReference>
<dbReference type="SUPFAM" id="SSF46689">
    <property type="entry name" value="Homeodomain-like"/>
    <property type="match status" value="1"/>
</dbReference>
<dbReference type="RefSeq" id="WP_057879816.1">
    <property type="nucleotide sequence ID" value="NZ_JQCF01000002.1"/>
</dbReference>
<dbReference type="PROSITE" id="PS51464">
    <property type="entry name" value="SIS"/>
    <property type="match status" value="1"/>
</dbReference>